<proteinExistence type="predicted"/>
<evidence type="ECO:0000313" key="4">
    <source>
        <dbReference type="Proteomes" id="UP000783796"/>
    </source>
</evidence>
<dbReference type="AlphaFoldDB" id="A0A948WYE0"/>
<evidence type="ECO:0000256" key="1">
    <source>
        <dbReference type="SAM" id="SignalP"/>
    </source>
</evidence>
<keyword evidence="1" id="KW-0732">Signal</keyword>
<dbReference type="InterPro" id="IPR037066">
    <property type="entry name" value="Plug_dom_sf"/>
</dbReference>
<accession>A0A948WYE0</accession>
<name>A0A948WYE0_9BACT</name>
<reference evidence="3" key="1">
    <citation type="journal article" date="2021" name="PeerJ">
        <title>Extensive microbial diversity within the chicken gut microbiome revealed by metagenomics and culture.</title>
        <authorList>
            <person name="Gilroy R."/>
            <person name="Ravi A."/>
            <person name="Getino M."/>
            <person name="Pursley I."/>
            <person name="Horton D.L."/>
            <person name="Alikhan N.F."/>
            <person name="Baker D."/>
            <person name="Gharbi K."/>
            <person name="Hall N."/>
            <person name="Watson M."/>
            <person name="Adriaenssens E.M."/>
            <person name="Foster-Nyarko E."/>
            <person name="Jarju S."/>
            <person name="Secka A."/>
            <person name="Antonio M."/>
            <person name="Oren A."/>
            <person name="Chaudhuri R.R."/>
            <person name="La Ragione R."/>
            <person name="Hildebrand F."/>
            <person name="Pallen M.J."/>
        </authorList>
    </citation>
    <scope>NUCLEOTIDE SEQUENCE</scope>
    <source>
        <strain evidence="3">G4-2901</strain>
    </source>
</reference>
<reference evidence="3" key="2">
    <citation type="submission" date="2021-04" db="EMBL/GenBank/DDBJ databases">
        <authorList>
            <person name="Gilroy R."/>
        </authorList>
    </citation>
    <scope>NUCLEOTIDE SEQUENCE</scope>
    <source>
        <strain evidence="3">G4-2901</strain>
    </source>
</reference>
<protein>
    <submittedName>
        <fullName evidence="3">SusC/RagA family TonB-linked outer membrane protein</fullName>
    </submittedName>
</protein>
<dbReference type="EMBL" id="JAHLFW010000030">
    <property type="protein sequence ID" value="MBU3837268.1"/>
    <property type="molecule type" value="Genomic_DNA"/>
</dbReference>
<dbReference type="InterPro" id="IPR023996">
    <property type="entry name" value="TonB-dep_OMP_SusC/RagA"/>
</dbReference>
<dbReference type="Pfam" id="PF07715">
    <property type="entry name" value="Plug"/>
    <property type="match status" value="1"/>
</dbReference>
<feature type="domain" description="TonB-dependent receptor plug" evidence="2">
    <location>
        <begin position="52"/>
        <end position="143"/>
    </location>
</feature>
<dbReference type="SUPFAM" id="SSF56935">
    <property type="entry name" value="Porins"/>
    <property type="match status" value="1"/>
</dbReference>
<organism evidence="3 4">
    <name type="scientific">Candidatus Phocaeicola faecigallinarum</name>
    <dbReference type="NCBI Taxonomy" id="2838732"/>
    <lineage>
        <taxon>Bacteria</taxon>
        <taxon>Pseudomonadati</taxon>
        <taxon>Bacteroidota</taxon>
        <taxon>Bacteroidia</taxon>
        <taxon>Bacteroidales</taxon>
        <taxon>Bacteroidaceae</taxon>
        <taxon>Phocaeicola</taxon>
    </lineage>
</organism>
<dbReference type="Proteomes" id="UP000783796">
    <property type="component" value="Unassembled WGS sequence"/>
</dbReference>
<feature type="chain" id="PRO_5038129817" evidence="1">
    <location>
        <begin position="24"/>
        <end position="952"/>
    </location>
</feature>
<dbReference type="InterPro" id="IPR012910">
    <property type="entry name" value="Plug_dom"/>
</dbReference>
<evidence type="ECO:0000259" key="2">
    <source>
        <dbReference type="Pfam" id="PF07715"/>
    </source>
</evidence>
<sequence length="952" mass="106260">MKDKQTKFILLAMLTAAPCLAGAQSAIENDTDTLSTGNDAEVQVAFRKVSRKDLLGGVSVVNMKELTQKNYNTYSLDNMQGYVGGWNGNSLWGMDGDNAGYLVLVDGVPRDANNVMPTEIEQITFLKGAQAVVLYGSKAAKGAILISTKRSTAEGLSVSVRANTGFNVAKSFPEYLGSAEYMTLYNEARVNDGLAPLYSDTQIYNHASGLNPYRYPDINYYSSDYVKKMYNRSEVTAEIEGGGSKAHFYSNISYYRNGDYLNFGEAENNMVDRFNVRTNVDVKINDFIKAYINANATFYNSKSAKGNYWEAASTMRPNFPQNAAPLIPIDMIDPNASAVWELLSTSGNIIDGKYFLGGSQANPTNAFADVYAAGSSKYTSRQFQFDTGVDVSLEKLLKGLSFKAMFAVDYATSYNTSFDNNYAIFVPTWSNYNGKDVIVGLTKEGLDERPGIQNVGGSADNQTIAFNAQFNYQNTFAKDHNVSAMLIANGYQQTRSAQYHRISNANLALQAGYNYRQRYYADFSAALIHSAKLAPGHRNALSPSLTLGWRLSEEDFLKDSPVVDDMMLSVSGSILNQDIDLKMGDTEFYLYDGLWTQADGYGWYDGSAGKYTYSTKGENYDLDFIKRKELSVNLNTSLWKRFITLDASFFIMSNEGYLIDKPTFYPSYLSTGYPVASFLPVLNYNNNRRIGFDFSVNVNHRIGEVDLSLGVSGTYYDTKATKRDEIYDDAHRYREGKPIDGIWGYQSAGLFQSQEDIDSWYDQSKLGQIKPGDIKYIDQNGDNIIDEKDEVYLGKGGWYGAPFTMGVNITAKWKDFTLFVLGTGGVGSYGLKNSSYYWVDQEDKYSAVVRNRWTEATASTATYPRLSTLNASQNFCTSDFWMYKANRFDLAKIQITYDLPKHILRSSFVKELSAFVGGANLLTISKEREHMELNVGSAPQSRYYNIGLKAVF</sequence>
<evidence type="ECO:0000313" key="3">
    <source>
        <dbReference type="EMBL" id="MBU3837268.1"/>
    </source>
</evidence>
<comment type="caution">
    <text evidence="3">The sequence shown here is derived from an EMBL/GenBank/DDBJ whole genome shotgun (WGS) entry which is preliminary data.</text>
</comment>
<gene>
    <name evidence="3" type="ORF">H9777_02890</name>
</gene>
<dbReference type="Gene3D" id="2.170.130.10">
    <property type="entry name" value="TonB-dependent receptor, plug domain"/>
    <property type="match status" value="1"/>
</dbReference>
<dbReference type="NCBIfam" id="TIGR04056">
    <property type="entry name" value="OMP_RagA_SusC"/>
    <property type="match status" value="1"/>
</dbReference>
<feature type="signal peptide" evidence="1">
    <location>
        <begin position="1"/>
        <end position="23"/>
    </location>
</feature>